<name>D3Q167_STANL</name>
<keyword evidence="2" id="KW-0472">Membrane</keyword>
<evidence type="ECO:0000256" key="1">
    <source>
        <dbReference type="SAM" id="MobiDB-lite"/>
    </source>
</evidence>
<dbReference type="InterPro" id="IPR009937">
    <property type="entry name" value="Phage_holin_3_6"/>
</dbReference>
<dbReference type="EMBL" id="CP001778">
    <property type="protein sequence ID" value="ADD45647.1"/>
    <property type="molecule type" value="Genomic_DNA"/>
</dbReference>
<keyword evidence="4" id="KW-1185">Reference proteome</keyword>
<reference evidence="3 4" key="1">
    <citation type="journal article" date="2009" name="Stand. Genomic Sci.">
        <title>Complete genome sequence of Stackebrandtia nassauensis type strain (LLR-40K-21).</title>
        <authorList>
            <person name="Munk C."/>
            <person name="Lapidus A."/>
            <person name="Copeland A."/>
            <person name="Jando M."/>
            <person name="Mayilraj S."/>
            <person name="Glavina Del Rio T."/>
            <person name="Nolan M."/>
            <person name="Chen F."/>
            <person name="Lucas S."/>
            <person name="Tice H."/>
            <person name="Cheng J.F."/>
            <person name="Han C."/>
            <person name="Detter J.C."/>
            <person name="Bruce D."/>
            <person name="Goodwin L."/>
            <person name="Chain P."/>
            <person name="Pitluck S."/>
            <person name="Goker M."/>
            <person name="Ovchinikova G."/>
            <person name="Pati A."/>
            <person name="Ivanova N."/>
            <person name="Mavromatis K."/>
            <person name="Chen A."/>
            <person name="Palaniappan K."/>
            <person name="Land M."/>
            <person name="Hauser L."/>
            <person name="Chang Y.J."/>
            <person name="Jeffries C.D."/>
            <person name="Bristow J."/>
            <person name="Eisen J.A."/>
            <person name="Markowitz V."/>
            <person name="Hugenholtz P."/>
            <person name="Kyrpides N.C."/>
            <person name="Klenk H.P."/>
        </authorList>
    </citation>
    <scope>NUCLEOTIDE SEQUENCE [LARGE SCALE GENOMIC DNA]</scope>
    <source>
        <strain evidence="4">DSM 44728 / CIP 108903 / NRRL B-16338 / NBRC 102104 / LLR-40K-21</strain>
    </source>
</reference>
<dbReference type="AlphaFoldDB" id="D3Q167"/>
<accession>D3Q167</accession>
<keyword evidence="2" id="KW-0812">Transmembrane</keyword>
<dbReference type="OrthoDB" id="3216929at2"/>
<feature type="compositionally biased region" description="Basic and acidic residues" evidence="1">
    <location>
        <begin position="8"/>
        <end position="20"/>
    </location>
</feature>
<dbReference type="STRING" id="446470.Snas_6022"/>
<organism evidence="3 4">
    <name type="scientific">Stackebrandtia nassauensis (strain DSM 44728 / CIP 108903 / NRRL B-16338 / NBRC 102104 / LLR-40K-21)</name>
    <dbReference type="NCBI Taxonomy" id="446470"/>
    <lineage>
        <taxon>Bacteria</taxon>
        <taxon>Bacillati</taxon>
        <taxon>Actinomycetota</taxon>
        <taxon>Actinomycetes</taxon>
        <taxon>Glycomycetales</taxon>
        <taxon>Glycomycetaceae</taxon>
        <taxon>Stackebrandtia</taxon>
    </lineage>
</organism>
<evidence type="ECO:0000256" key="2">
    <source>
        <dbReference type="SAM" id="Phobius"/>
    </source>
</evidence>
<dbReference type="RefSeq" id="WP_013021218.1">
    <property type="nucleotide sequence ID" value="NC_013947.1"/>
</dbReference>
<proteinExistence type="predicted"/>
<dbReference type="eggNOG" id="ENOG5032TF3">
    <property type="taxonomic scope" value="Bacteria"/>
</dbReference>
<dbReference type="HOGENOM" id="CLU_106273_5_1_11"/>
<gene>
    <name evidence="3" type="ordered locus">Snas_6022</name>
</gene>
<dbReference type="Pfam" id="PF07332">
    <property type="entry name" value="Phage_holin_3_6"/>
    <property type="match status" value="1"/>
</dbReference>
<dbReference type="KEGG" id="sna:Snas_6022"/>
<feature type="transmembrane region" description="Helical" evidence="2">
    <location>
        <begin position="65"/>
        <end position="87"/>
    </location>
</feature>
<feature type="transmembrane region" description="Helical" evidence="2">
    <location>
        <begin position="93"/>
        <end position="113"/>
    </location>
</feature>
<evidence type="ECO:0008006" key="5">
    <source>
        <dbReference type="Google" id="ProtNLM"/>
    </source>
</evidence>
<feature type="region of interest" description="Disordered" evidence="1">
    <location>
        <begin position="1"/>
        <end position="26"/>
    </location>
</feature>
<evidence type="ECO:0000313" key="4">
    <source>
        <dbReference type="Proteomes" id="UP000000844"/>
    </source>
</evidence>
<dbReference type="TCDB" id="1.E.34.1.6">
    <property type="family name" value="the putative actinobacterial holin-x (hol-x) family"/>
</dbReference>
<protein>
    <recommendedName>
        <fullName evidence="5">Integral membrane protein</fullName>
    </recommendedName>
</protein>
<sequence>MSSYRIDTTADTRPHAEPDGKQPSIGSLVRDISQDMSRLMRQEVELAKAELRQEAGKAGKAAKMFGAAGFAGYMVAVLLTAAAVVGLSYLMAAIWAVLIMTGVWALIGLLAFLNGRKQLRTMSPVPRQTVDTLKEDAQWLRHPTGSEATSSRPGPS</sequence>
<evidence type="ECO:0000313" key="3">
    <source>
        <dbReference type="EMBL" id="ADD45647.1"/>
    </source>
</evidence>
<keyword evidence="2" id="KW-1133">Transmembrane helix</keyword>
<dbReference type="Proteomes" id="UP000000844">
    <property type="component" value="Chromosome"/>
</dbReference>